<keyword evidence="2" id="KW-1185">Reference proteome</keyword>
<sequence length="295" mass="34644">MFLFSPPLPPQHRYFLLAHDYQRDLLWSVFGPALLDCPWSPAEPAWLQQSPISHWPDWADHIPPPAPFRSSRLGLMFEQIWHQYFDQQAIHWQANLQVQQGKRTLGELDLLIQHGQQPWHLELALKFYLGFGNDWIGPNRRDYLADKIRHTRDKQLPLSQHPAARRLLAQYGWHQIQPQALMRGCLFHPANPEIEALLPAEVNPQHWRGLWLHQADARQLLPDSRWYLLAKPQWLSPARVPFSVDRSRLLQHIDIHFRHLNGALCAVEVAQNPAGHWCEQQRWLIMPDHWPQVAG</sequence>
<dbReference type="Proteomes" id="UP001595722">
    <property type="component" value="Unassembled WGS sequence"/>
</dbReference>
<name>A0ABV7VR29_9GAMM</name>
<reference evidence="2" key="1">
    <citation type="journal article" date="2019" name="Int. J. Syst. Evol. Microbiol.">
        <title>The Global Catalogue of Microorganisms (GCM) 10K type strain sequencing project: providing services to taxonomists for standard genome sequencing and annotation.</title>
        <authorList>
            <consortium name="The Broad Institute Genomics Platform"/>
            <consortium name="The Broad Institute Genome Sequencing Center for Infectious Disease"/>
            <person name="Wu L."/>
            <person name="Ma J."/>
        </authorList>
    </citation>
    <scope>NUCLEOTIDE SEQUENCE [LARGE SCALE GENOMIC DNA]</scope>
    <source>
        <strain evidence="2">KCTC 42424</strain>
    </source>
</reference>
<evidence type="ECO:0000313" key="1">
    <source>
        <dbReference type="EMBL" id="MFC3679654.1"/>
    </source>
</evidence>
<accession>A0ABV7VR29</accession>
<dbReference type="EMBL" id="JBHRYB010000005">
    <property type="protein sequence ID" value="MFC3679654.1"/>
    <property type="molecule type" value="Genomic_DNA"/>
</dbReference>
<dbReference type="InterPro" id="IPR015003">
    <property type="entry name" value="DUF1853"/>
</dbReference>
<protein>
    <submittedName>
        <fullName evidence="1">DUF1853 family protein</fullName>
    </submittedName>
</protein>
<evidence type="ECO:0000313" key="2">
    <source>
        <dbReference type="Proteomes" id="UP001595722"/>
    </source>
</evidence>
<proteinExistence type="predicted"/>
<dbReference type="Pfam" id="PF08907">
    <property type="entry name" value="DUF1853"/>
    <property type="match status" value="1"/>
</dbReference>
<gene>
    <name evidence="1" type="ORF">ACFOMG_05945</name>
</gene>
<organism evidence="1 2">
    <name type="scientific">Bacterioplanoides pacificum</name>
    <dbReference type="NCBI Taxonomy" id="1171596"/>
    <lineage>
        <taxon>Bacteria</taxon>
        <taxon>Pseudomonadati</taxon>
        <taxon>Pseudomonadota</taxon>
        <taxon>Gammaproteobacteria</taxon>
        <taxon>Oceanospirillales</taxon>
        <taxon>Oceanospirillaceae</taxon>
        <taxon>Bacterioplanoides</taxon>
    </lineage>
</organism>
<comment type="caution">
    <text evidence="1">The sequence shown here is derived from an EMBL/GenBank/DDBJ whole genome shotgun (WGS) entry which is preliminary data.</text>
</comment>
<dbReference type="RefSeq" id="WP_376865401.1">
    <property type="nucleotide sequence ID" value="NZ_JBHRYB010000005.1"/>
</dbReference>